<accession>A0A8J4RYV9</accession>
<protein>
    <submittedName>
        <fullName evidence="2">Uncharacterized protein</fullName>
    </submittedName>
</protein>
<feature type="chain" id="PRO_5035156624" evidence="1">
    <location>
        <begin position="26"/>
        <end position="66"/>
    </location>
</feature>
<evidence type="ECO:0000313" key="2">
    <source>
        <dbReference type="EMBL" id="KAF3976143.1"/>
    </source>
</evidence>
<keyword evidence="1" id="KW-0732">Signal</keyword>
<keyword evidence="3" id="KW-1185">Reference proteome</keyword>
<organism evidence="2 3">
    <name type="scientific">Castanea mollissima</name>
    <name type="common">Chinese chestnut</name>
    <dbReference type="NCBI Taxonomy" id="60419"/>
    <lineage>
        <taxon>Eukaryota</taxon>
        <taxon>Viridiplantae</taxon>
        <taxon>Streptophyta</taxon>
        <taxon>Embryophyta</taxon>
        <taxon>Tracheophyta</taxon>
        <taxon>Spermatophyta</taxon>
        <taxon>Magnoliopsida</taxon>
        <taxon>eudicotyledons</taxon>
        <taxon>Gunneridae</taxon>
        <taxon>Pentapetalae</taxon>
        <taxon>rosids</taxon>
        <taxon>fabids</taxon>
        <taxon>Fagales</taxon>
        <taxon>Fagaceae</taxon>
        <taxon>Castanea</taxon>
    </lineage>
</organism>
<evidence type="ECO:0000313" key="3">
    <source>
        <dbReference type="Proteomes" id="UP000737018"/>
    </source>
</evidence>
<dbReference type="EMBL" id="JRKL02000036">
    <property type="protein sequence ID" value="KAF3976143.1"/>
    <property type="molecule type" value="Genomic_DNA"/>
</dbReference>
<dbReference type="Proteomes" id="UP000737018">
    <property type="component" value="Unassembled WGS sequence"/>
</dbReference>
<feature type="signal peptide" evidence="1">
    <location>
        <begin position="1"/>
        <end position="25"/>
    </location>
</feature>
<evidence type="ECO:0000256" key="1">
    <source>
        <dbReference type="SAM" id="SignalP"/>
    </source>
</evidence>
<sequence length="66" mass="7007">MSSTAFKVLAMTIILALVLLVSCGAVIHDDATTNFKLGRRLLADYNMPMPTYQPVGGGGYVAPTHP</sequence>
<gene>
    <name evidence="2" type="ORF">CMV_000639</name>
</gene>
<proteinExistence type="predicted"/>
<reference evidence="2" key="1">
    <citation type="submission" date="2020-03" db="EMBL/GenBank/DDBJ databases">
        <title>Castanea mollissima Vanexum genome sequencing.</title>
        <authorList>
            <person name="Staton M."/>
        </authorList>
    </citation>
    <scope>NUCLEOTIDE SEQUENCE</scope>
    <source>
        <tissue evidence="2">Leaf</tissue>
    </source>
</reference>
<comment type="caution">
    <text evidence="2">The sequence shown here is derived from an EMBL/GenBank/DDBJ whole genome shotgun (WGS) entry which is preliminary data.</text>
</comment>
<dbReference type="PROSITE" id="PS51257">
    <property type="entry name" value="PROKAR_LIPOPROTEIN"/>
    <property type="match status" value="1"/>
</dbReference>
<dbReference type="OrthoDB" id="1754447at2759"/>
<dbReference type="AlphaFoldDB" id="A0A8J4RYV9"/>
<name>A0A8J4RYV9_9ROSI</name>